<dbReference type="GO" id="GO:0005576">
    <property type="term" value="C:extracellular region"/>
    <property type="evidence" value="ECO:0007669"/>
    <property type="project" value="TreeGrafter"/>
</dbReference>
<dbReference type="InterPro" id="IPR031329">
    <property type="entry name" value="NEUT/ALK_ceramidase_N"/>
</dbReference>
<proteinExistence type="predicted"/>
<dbReference type="PANTHER" id="PTHR12670:SF13">
    <property type="entry name" value="NEUTRAL CERAMIDASE"/>
    <property type="match status" value="1"/>
</dbReference>
<organism evidence="3 4">
    <name type="scientific">Hibiscus syriacus</name>
    <name type="common">Rose of Sharon</name>
    <dbReference type="NCBI Taxonomy" id="106335"/>
    <lineage>
        <taxon>Eukaryota</taxon>
        <taxon>Viridiplantae</taxon>
        <taxon>Streptophyta</taxon>
        <taxon>Embryophyta</taxon>
        <taxon>Tracheophyta</taxon>
        <taxon>Spermatophyta</taxon>
        <taxon>Magnoliopsida</taxon>
        <taxon>eudicotyledons</taxon>
        <taxon>Gunneridae</taxon>
        <taxon>Pentapetalae</taxon>
        <taxon>rosids</taxon>
        <taxon>malvids</taxon>
        <taxon>Malvales</taxon>
        <taxon>Malvaceae</taxon>
        <taxon>Malvoideae</taxon>
        <taxon>Hibiscus</taxon>
    </lineage>
</organism>
<dbReference type="Pfam" id="PF04734">
    <property type="entry name" value="Ceramidase_alk"/>
    <property type="match status" value="1"/>
</dbReference>
<dbReference type="Proteomes" id="UP000436088">
    <property type="component" value="Unassembled WGS sequence"/>
</dbReference>
<dbReference type="GO" id="GO:0046872">
    <property type="term" value="F:metal ion binding"/>
    <property type="evidence" value="ECO:0007669"/>
    <property type="project" value="UniProtKB-KW"/>
</dbReference>
<dbReference type="AlphaFoldDB" id="A0A6A2YAW3"/>
<dbReference type="PANTHER" id="PTHR12670">
    <property type="entry name" value="CERAMIDASE"/>
    <property type="match status" value="1"/>
</dbReference>
<comment type="caution">
    <text evidence="3">The sequence shown here is derived from an EMBL/GenBank/DDBJ whole genome shotgun (WGS) entry which is preliminary data.</text>
</comment>
<reference evidence="3" key="1">
    <citation type="submission" date="2019-09" db="EMBL/GenBank/DDBJ databases">
        <title>Draft genome information of white flower Hibiscus syriacus.</title>
        <authorList>
            <person name="Kim Y.-M."/>
        </authorList>
    </citation>
    <scope>NUCLEOTIDE SEQUENCE [LARGE SCALE GENOMIC DNA]</scope>
    <source>
        <strain evidence="3">YM2019G1</strain>
    </source>
</reference>
<dbReference type="GO" id="GO:0046514">
    <property type="term" value="P:ceramide catabolic process"/>
    <property type="evidence" value="ECO:0007669"/>
    <property type="project" value="InterPro"/>
</dbReference>
<name>A0A6A2YAW3_HIBSY</name>
<gene>
    <name evidence="3" type="ORF">F3Y22_tig00111715pilonHSYRG00021</name>
</gene>
<evidence type="ECO:0000313" key="3">
    <source>
        <dbReference type="EMBL" id="KAE8674776.1"/>
    </source>
</evidence>
<feature type="binding site" evidence="1">
    <location>
        <position position="104"/>
    </location>
    <ligand>
        <name>Zn(2+)</name>
        <dbReference type="ChEBI" id="CHEBI:29105"/>
    </ligand>
</feature>
<sequence>MRPRETWRTRGLRRGGVFKGEDRMLGRGNMMGYGNIDQNTAGIHFRLRTRTFIIAESSQGARFAFVNLDEGMASQLVTIKVLERLKIRFGDLYTQENLAISGTHTHAGPAGYLQYVVYSVISLGFINQTFDTTVTAIEESIIQAHNNLKPGSIFLNTGDVVNAGINRVRVHTCSTHQKKGLDTLATSIRR</sequence>
<keyword evidence="1" id="KW-0862">Zinc</keyword>
<dbReference type="EMBL" id="VEPZ02001409">
    <property type="protein sequence ID" value="KAE8674776.1"/>
    <property type="molecule type" value="Genomic_DNA"/>
</dbReference>
<dbReference type="GO" id="GO:0046512">
    <property type="term" value="P:sphingosine biosynthetic process"/>
    <property type="evidence" value="ECO:0007669"/>
    <property type="project" value="TreeGrafter"/>
</dbReference>
<keyword evidence="1" id="KW-0479">Metal-binding</keyword>
<evidence type="ECO:0000256" key="1">
    <source>
        <dbReference type="PIRSR" id="PIRSR606823-2"/>
    </source>
</evidence>
<dbReference type="GO" id="GO:0017040">
    <property type="term" value="F:N-acylsphingosine amidohydrolase activity"/>
    <property type="evidence" value="ECO:0007669"/>
    <property type="project" value="InterPro"/>
</dbReference>
<accession>A0A6A2YAW3</accession>
<dbReference type="InterPro" id="IPR006823">
    <property type="entry name" value="Ceramidase_alk"/>
</dbReference>
<evidence type="ECO:0000313" key="4">
    <source>
        <dbReference type="Proteomes" id="UP000436088"/>
    </source>
</evidence>
<evidence type="ECO:0000259" key="2">
    <source>
        <dbReference type="Pfam" id="PF04734"/>
    </source>
</evidence>
<dbReference type="GO" id="GO:0042759">
    <property type="term" value="P:long-chain fatty acid biosynthetic process"/>
    <property type="evidence" value="ECO:0007669"/>
    <property type="project" value="TreeGrafter"/>
</dbReference>
<keyword evidence="4" id="KW-1185">Reference proteome</keyword>
<dbReference type="GO" id="GO:0016020">
    <property type="term" value="C:membrane"/>
    <property type="evidence" value="ECO:0007669"/>
    <property type="project" value="GOC"/>
</dbReference>
<feature type="domain" description="Neutral/alkaline non-lysosomal ceramidase N-terminal" evidence="2">
    <location>
        <begin position="29"/>
        <end position="169"/>
    </location>
</feature>
<comment type="cofactor">
    <cofactor evidence="1">
        <name>Zn(2+)</name>
        <dbReference type="ChEBI" id="CHEBI:29105"/>
    </cofactor>
    <text evidence="1">Binds 1 zinc ion per subunit.</text>
</comment>
<protein>
    <recommendedName>
        <fullName evidence="2">Neutral/alkaline non-lysosomal ceramidase N-terminal domain-containing protein</fullName>
    </recommendedName>
</protein>